<dbReference type="KEGG" id="srm:SRM_02606"/>
<dbReference type="GO" id="GO:0005524">
    <property type="term" value="F:ATP binding"/>
    <property type="evidence" value="ECO:0007669"/>
    <property type="project" value="UniProtKB-KW"/>
</dbReference>
<dbReference type="PANTHER" id="PTHR43152">
    <property type="entry name" value="UVRABC SYSTEM PROTEIN A"/>
    <property type="match status" value="1"/>
</dbReference>
<feature type="domain" description="ABC transporter" evidence="18">
    <location>
        <begin position="686"/>
        <end position="1023"/>
    </location>
</feature>
<evidence type="ECO:0000256" key="4">
    <source>
        <dbReference type="ARBA" id="ARBA00022737"/>
    </source>
</evidence>
<keyword evidence="9" id="KW-0862">Zinc</keyword>
<dbReference type="AlphaFoldDB" id="D5HBX2"/>
<evidence type="ECO:0000256" key="15">
    <source>
        <dbReference type="ARBA" id="ARBA00039316"/>
    </source>
</evidence>
<evidence type="ECO:0000256" key="2">
    <source>
        <dbReference type="ARBA" id="ARBA00022490"/>
    </source>
</evidence>
<proteinExistence type="inferred from homology"/>
<dbReference type="InterPro" id="IPR013815">
    <property type="entry name" value="ATP_grasp_subdomain_1"/>
</dbReference>
<dbReference type="InterPro" id="IPR004602">
    <property type="entry name" value="UvrA"/>
</dbReference>
<dbReference type="Gene3D" id="3.40.50.300">
    <property type="entry name" value="P-loop containing nucleotide triphosphate hydrolases"/>
    <property type="match status" value="2"/>
</dbReference>
<evidence type="ECO:0000259" key="18">
    <source>
        <dbReference type="PROSITE" id="PS50893"/>
    </source>
</evidence>
<evidence type="ECO:0000313" key="20">
    <source>
        <dbReference type="Proteomes" id="UP000000933"/>
    </source>
</evidence>
<evidence type="ECO:0000256" key="3">
    <source>
        <dbReference type="ARBA" id="ARBA00022723"/>
    </source>
</evidence>
<comment type="similarity">
    <text evidence="14">Belongs to the ABC transporter superfamily. UvrA family.</text>
</comment>
<dbReference type="EMBL" id="FP565814">
    <property type="protein sequence ID" value="CBH25527.1"/>
    <property type="molecule type" value="Genomic_DNA"/>
</dbReference>
<accession>D5HBX2</accession>
<dbReference type="GO" id="GO:0016887">
    <property type="term" value="F:ATP hydrolysis activity"/>
    <property type="evidence" value="ECO:0007669"/>
    <property type="project" value="InterPro"/>
</dbReference>
<keyword evidence="3" id="KW-0479">Metal-binding</keyword>
<keyword evidence="4" id="KW-0677">Repeat</keyword>
<feature type="compositionally biased region" description="Basic residues" evidence="17">
    <location>
        <begin position="1"/>
        <end position="11"/>
    </location>
</feature>
<dbReference type="Pfam" id="PF17755">
    <property type="entry name" value="UvrA_DNA-bind"/>
    <property type="match status" value="1"/>
</dbReference>
<evidence type="ECO:0000256" key="6">
    <source>
        <dbReference type="ARBA" id="ARBA00022763"/>
    </source>
</evidence>
<dbReference type="Pfam" id="PF17760">
    <property type="entry name" value="UvrA_inter"/>
    <property type="match status" value="1"/>
</dbReference>
<evidence type="ECO:0000256" key="9">
    <source>
        <dbReference type="ARBA" id="ARBA00022833"/>
    </source>
</evidence>
<keyword evidence="7" id="KW-0228">DNA excision</keyword>
<evidence type="ECO:0000256" key="16">
    <source>
        <dbReference type="ARBA" id="ARBA00042156"/>
    </source>
</evidence>
<dbReference type="InterPro" id="IPR003439">
    <property type="entry name" value="ABC_transporter-like_ATP-bd"/>
</dbReference>
<dbReference type="CDD" id="cd03271">
    <property type="entry name" value="ABC_UvrA_II"/>
    <property type="match status" value="1"/>
</dbReference>
<evidence type="ECO:0000256" key="11">
    <source>
        <dbReference type="ARBA" id="ARBA00022881"/>
    </source>
</evidence>
<organism evidence="19 20">
    <name type="scientific">Salinibacter ruber (strain M8)</name>
    <dbReference type="NCBI Taxonomy" id="761659"/>
    <lineage>
        <taxon>Bacteria</taxon>
        <taxon>Pseudomonadati</taxon>
        <taxon>Rhodothermota</taxon>
        <taxon>Rhodothermia</taxon>
        <taxon>Rhodothermales</taxon>
        <taxon>Salinibacteraceae</taxon>
        <taxon>Salinibacter</taxon>
    </lineage>
</organism>
<feature type="compositionally biased region" description="Basic and acidic residues" evidence="17">
    <location>
        <begin position="1025"/>
        <end position="1037"/>
    </location>
</feature>
<dbReference type="InterPro" id="IPR041552">
    <property type="entry name" value="UvrA_DNA-bd"/>
</dbReference>
<evidence type="ECO:0000256" key="14">
    <source>
        <dbReference type="ARBA" id="ARBA00038000"/>
    </source>
</evidence>
<keyword evidence="5" id="KW-0547">Nucleotide-binding</keyword>
<sequence length="1058" mass="116605">MPSRNTHHAPQVKRGSALGVQHEGPAGRLLRASPSTKLPTPRMPEHITLRGARENNLQAIDLDIPRNRLVVVTGLSGSGKSSLAFDTIFAEGQRRYMESLSAYARQFLEMMERPEIDYVDGLSPVISIEQKTVSGNPRSTVGTVTEVYDFLRLLYARAATAYSHETGNRMRQQSDDEIVDGILDFPEGTRLQILAPVVRGRKGHYRELFEQTSAQGFERFRVDGEMRTYEEDMKLERYATHDVEVVIDRLAIKDGIRSRVSQSVETALEMGGGTLIADVVDGPDGVETGDHLFSRDLVDPETGLSYEEPSPNMFSFNTPYGACPECEGLGTAKQIAPELVVPHPEKTINEGALAPLGEPRDIWIFNQLEAVAEAYDFDFDTPIEALSDEQLAVILEGAGEEQFEIEYGYKGREVQYKHRFDGLYDHIWHTYEETSSSKKRRRAESFMREMDCPACGGGRLKTESLHYRIGGKSIADLAQMDLTRLRDFVEDVPFDTERQTRIGEPIVKEVRERLDFLIGVGVGYLTLDRPARTLSGGESQRIRLATQVGTQLTGVLYVLDEPTIGLHPRDNDRLIESLESLRDLGNSVVVVEHDRDMIEAADHVVDLGPGAGIHGGHVITTGPPSVLTVDPVEQTNGTAANGAAEHEIEDNGVARQQVAERAADYDSDHYDFESFTAAYLQGERVIPLPDERRDGTGESITLKGATGHNLKGEDVDVPLGTLICVTGVSGSGKSTLVNQTLFPILHRHHHNAKTVPLPYDRVEGIDHVDKVIEIDQQPIGRTPRSNAATYTKLMDYLRDLFAQLPEAEIRGYTKSRFSFNTDPGRCDKCGGTGTVTLEMNFLPDVDVTCDACDGKRYGPETLEVAYKGKNIAEVLDMTVAEAVDFFENQPRLVRTLKTLDAVGLGYLTLGQSSTTLSGGEAQRVKLSKELSRPGTGDTLYILDEPTTGMHFEDVRHLLNVLHGLVDEGNTVMVIEHNMDVIKQADHVIDLGPEGGREGGEILFEGRPEALAEADTHTSAYLREELERTRTAQTDAEKTAPVGESGDGLSSGQPEPTAE</sequence>
<dbReference type="Gene3D" id="1.10.8.280">
    <property type="entry name" value="ABC transporter ATPase domain-like"/>
    <property type="match status" value="1"/>
</dbReference>
<evidence type="ECO:0000256" key="10">
    <source>
        <dbReference type="ARBA" id="ARBA00022840"/>
    </source>
</evidence>
<keyword evidence="6" id="KW-0227">DNA damage</keyword>
<dbReference type="PROSITE" id="PS00211">
    <property type="entry name" value="ABC_TRANSPORTER_1"/>
    <property type="match status" value="2"/>
</dbReference>
<keyword evidence="11" id="KW-0267">Excision nuclease</keyword>
<feature type="region of interest" description="Disordered" evidence="17">
    <location>
        <begin position="1"/>
        <end position="42"/>
    </location>
</feature>
<dbReference type="Gene3D" id="1.20.1580.10">
    <property type="entry name" value="ABC transporter ATPase like domain"/>
    <property type="match status" value="2"/>
</dbReference>
<evidence type="ECO:0000256" key="1">
    <source>
        <dbReference type="ARBA" id="ARBA00004496"/>
    </source>
</evidence>
<comment type="subcellular location">
    <subcellularLocation>
        <location evidence="1">Cytoplasm</location>
    </subcellularLocation>
</comment>
<evidence type="ECO:0000256" key="5">
    <source>
        <dbReference type="ARBA" id="ARBA00022741"/>
    </source>
</evidence>
<protein>
    <recommendedName>
        <fullName evidence="15">UvrABC system protein A</fullName>
    </recommendedName>
    <alternativeName>
        <fullName evidence="16">Excinuclease ABC subunit A</fullName>
    </alternativeName>
</protein>
<name>D5HBX2_SALRM</name>
<keyword evidence="2" id="KW-0963">Cytoplasm</keyword>
<reference evidence="20" key="2">
    <citation type="submission" date="2010-04" db="EMBL/GenBank/DDBJ databases">
        <title>Genome sequence of Salinibacter ruber M8.</title>
        <authorList>
            <consortium name="Genoscope"/>
        </authorList>
    </citation>
    <scope>NUCLEOTIDE SEQUENCE [LARGE SCALE GENOMIC DNA]</scope>
    <source>
        <strain evidence="20">M8</strain>
    </source>
</reference>
<dbReference type="Gene3D" id="3.30.1490.20">
    <property type="entry name" value="ATP-grasp fold, A domain"/>
    <property type="match status" value="1"/>
</dbReference>
<gene>
    <name evidence="19" type="primary">uvrA</name>
    <name evidence="19" type="ordered locus">SRM_02606</name>
</gene>
<evidence type="ECO:0000256" key="17">
    <source>
        <dbReference type="SAM" id="MobiDB-lite"/>
    </source>
</evidence>
<dbReference type="GO" id="GO:0006289">
    <property type="term" value="P:nucleotide-excision repair"/>
    <property type="evidence" value="ECO:0007669"/>
    <property type="project" value="InterPro"/>
</dbReference>
<dbReference type="GO" id="GO:0008270">
    <property type="term" value="F:zinc ion binding"/>
    <property type="evidence" value="ECO:0007669"/>
    <property type="project" value="UniProtKB-KW"/>
</dbReference>
<dbReference type="SUPFAM" id="SSF52540">
    <property type="entry name" value="P-loop containing nucleoside triphosphate hydrolases"/>
    <property type="match status" value="2"/>
</dbReference>
<dbReference type="InterPro" id="IPR017871">
    <property type="entry name" value="ABC_transporter-like_CS"/>
</dbReference>
<dbReference type="HOGENOM" id="CLU_001370_0_2_10"/>
<dbReference type="PANTHER" id="PTHR43152:SF3">
    <property type="entry name" value="UVRABC SYSTEM PROTEIN A"/>
    <property type="match status" value="1"/>
</dbReference>
<dbReference type="GO" id="GO:0005737">
    <property type="term" value="C:cytoplasm"/>
    <property type="evidence" value="ECO:0007669"/>
    <property type="project" value="UniProtKB-SubCell"/>
</dbReference>
<keyword evidence="8" id="KW-0863">Zinc-finger</keyword>
<evidence type="ECO:0000256" key="12">
    <source>
        <dbReference type="ARBA" id="ARBA00023125"/>
    </source>
</evidence>
<keyword evidence="12" id="KW-0238">DNA-binding</keyword>
<reference evidence="19 20" key="1">
    <citation type="journal article" date="2010" name="ISME J.">
        <title>Fine-scale evolution: genomic, phenotypic and ecological differentiation in two coexisting Salinibacter ruber strains.</title>
        <authorList>
            <person name="Pena A."/>
            <person name="Teeling H."/>
            <person name="Huerta-Cepas J."/>
            <person name="Santos F."/>
            <person name="Yarza P."/>
            <person name="Brito-Echeverria J."/>
            <person name="Lucio M."/>
            <person name="Schmitt-Kopplin P."/>
            <person name="Meseguer I."/>
            <person name="Schenowitz C."/>
            <person name="Dossat C."/>
            <person name="Barbe V."/>
            <person name="Dopazo J."/>
            <person name="Rossello-Mora R."/>
            <person name="Schuler M."/>
            <person name="Glockner F.O."/>
            <person name="Amann R."/>
            <person name="Gabaldon T."/>
            <person name="Anton J."/>
        </authorList>
    </citation>
    <scope>NUCLEOTIDE SEQUENCE [LARGE SCALE GENOMIC DNA]</scope>
    <source>
        <strain evidence="19 20">M8</strain>
    </source>
</reference>
<evidence type="ECO:0000313" key="19">
    <source>
        <dbReference type="EMBL" id="CBH25527.1"/>
    </source>
</evidence>
<dbReference type="NCBIfam" id="TIGR00630">
    <property type="entry name" value="uvra"/>
    <property type="match status" value="1"/>
</dbReference>
<dbReference type="Proteomes" id="UP000000933">
    <property type="component" value="Chromosome"/>
</dbReference>
<evidence type="ECO:0000256" key="8">
    <source>
        <dbReference type="ARBA" id="ARBA00022771"/>
    </source>
</evidence>
<keyword evidence="10" id="KW-0067">ATP-binding</keyword>
<dbReference type="GO" id="GO:0004518">
    <property type="term" value="F:nuclease activity"/>
    <property type="evidence" value="ECO:0007669"/>
    <property type="project" value="UniProtKB-KW"/>
</dbReference>
<dbReference type="PATRIC" id="fig|761659.10.peg.2841"/>
<dbReference type="PROSITE" id="PS50893">
    <property type="entry name" value="ABC_TRANSPORTER_2"/>
    <property type="match status" value="1"/>
</dbReference>
<feature type="compositionally biased region" description="Polar residues" evidence="17">
    <location>
        <begin position="1047"/>
        <end position="1058"/>
    </location>
</feature>
<dbReference type="InterPro" id="IPR041102">
    <property type="entry name" value="UvrA_inter"/>
</dbReference>
<dbReference type="InterPro" id="IPR027417">
    <property type="entry name" value="P-loop_NTPase"/>
</dbReference>
<evidence type="ECO:0000256" key="7">
    <source>
        <dbReference type="ARBA" id="ARBA00022769"/>
    </source>
</evidence>
<dbReference type="GO" id="GO:0009380">
    <property type="term" value="C:excinuclease repair complex"/>
    <property type="evidence" value="ECO:0007669"/>
    <property type="project" value="InterPro"/>
</dbReference>
<evidence type="ECO:0000256" key="13">
    <source>
        <dbReference type="ARBA" id="ARBA00023204"/>
    </source>
</evidence>
<keyword evidence="13" id="KW-0234">DNA repair</keyword>
<dbReference type="GO" id="GO:0003677">
    <property type="term" value="F:DNA binding"/>
    <property type="evidence" value="ECO:0007669"/>
    <property type="project" value="UniProtKB-KW"/>
</dbReference>
<feature type="region of interest" description="Disordered" evidence="17">
    <location>
        <begin position="1025"/>
        <end position="1058"/>
    </location>
</feature>